<evidence type="ECO:0000256" key="5">
    <source>
        <dbReference type="ARBA" id="ARBA00022741"/>
    </source>
</evidence>
<dbReference type="GO" id="GO:0019588">
    <property type="term" value="P:anaerobic glycerol catabolic process"/>
    <property type="evidence" value="ECO:0007669"/>
    <property type="project" value="UniProtKB-UniPathway"/>
</dbReference>
<dbReference type="EMBL" id="KN838540">
    <property type="protein sequence ID" value="KIK08865.1"/>
    <property type="molecule type" value="Genomic_DNA"/>
</dbReference>
<keyword evidence="16" id="KW-1185">Reference proteome</keyword>
<evidence type="ECO:0000256" key="11">
    <source>
        <dbReference type="PIRSR" id="PIRSR612734-1"/>
    </source>
</evidence>
<evidence type="ECO:0000259" key="13">
    <source>
        <dbReference type="PROSITE" id="PS51480"/>
    </source>
</evidence>
<dbReference type="PANTHER" id="PTHR28629">
    <property type="entry name" value="TRIOKINASE/FMN CYCLASE"/>
    <property type="match status" value="1"/>
</dbReference>
<feature type="active site" description="Tele-hemiaminal-histidine intermediate" evidence="11">
    <location>
        <position position="226"/>
    </location>
</feature>
<dbReference type="GO" id="GO:0005524">
    <property type="term" value="F:ATP binding"/>
    <property type="evidence" value="ECO:0007669"/>
    <property type="project" value="UniProtKB-KW"/>
</dbReference>
<evidence type="ECO:0000313" key="16">
    <source>
        <dbReference type="Proteomes" id="UP000054477"/>
    </source>
</evidence>
<dbReference type="HOGENOM" id="CLU_017054_6_0_1"/>
<dbReference type="AlphaFoldDB" id="A0A0C9X9E1"/>
<dbReference type="InterPro" id="IPR012734">
    <property type="entry name" value="DhaK_ATP"/>
</dbReference>
<evidence type="ECO:0000256" key="1">
    <source>
        <dbReference type="ARBA" id="ARBA00003264"/>
    </source>
</evidence>
<accession>A0A0C9X9E1</accession>
<dbReference type="Pfam" id="PF02733">
    <property type="entry name" value="Dak1"/>
    <property type="match status" value="1"/>
</dbReference>
<gene>
    <name evidence="15" type="ORF">K443DRAFT_1066</name>
</gene>
<dbReference type="PANTHER" id="PTHR28629:SF14">
    <property type="entry name" value="DIHYDROXYACETONE KINASE 1"/>
    <property type="match status" value="1"/>
</dbReference>
<dbReference type="SMART" id="SM01120">
    <property type="entry name" value="Dak2"/>
    <property type="match status" value="1"/>
</dbReference>
<dbReference type="FunFam" id="1.25.40.340:FF:000001">
    <property type="entry name" value="Dihydroxyacetone kinase 1"/>
    <property type="match status" value="1"/>
</dbReference>
<feature type="binding site" evidence="12">
    <location>
        <position position="112"/>
    </location>
    <ligand>
        <name>substrate</name>
    </ligand>
</feature>
<dbReference type="InterPro" id="IPR036117">
    <property type="entry name" value="DhaL_dom_sf"/>
</dbReference>
<keyword evidence="7" id="KW-0319">Glycerol metabolism</keyword>
<evidence type="ECO:0000259" key="14">
    <source>
        <dbReference type="PROSITE" id="PS51481"/>
    </source>
</evidence>
<evidence type="ECO:0000256" key="9">
    <source>
        <dbReference type="ARBA" id="ARBA00047974"/>
    </source>
</evidence>
<protein>
    <recommendedName>
        <fullName evidence="17">Dihydroxyacetone kinase</fullName>
    </recommendedName>
</protein>
<name>A0A0C9X9E1_9AGAR</name>
<keyword evidence="8" id="KW-0067">ATP-binding</keyword>
<evidence type="ECO:0000256" key="3">
    <source>
        <dbReference type="ARBA" id="ARBA00008757"/>
    </source>
</evidence>
<feature type="domain" description="DhaL" evidence="13">
    <location>
        <begin position="391"/>
        <end position="592"/>
    </location>
</feature>
<dbReference type="InterPro" id="IPR050861">
    <property type="entry name" value="Dihydroxyacetone_Kinase"/>
</dbReference>
<evidence type="ECO:0000256" key="2">
    <source>
        <dbReference type="ARBA" id="ARBA00004778"/>
    </source>
</evidence>
<dbReference type="Proteomes" id="UP000054477">
    <property type="component" value="Unassembled WGS sequence"/>
</dbReference>
<dbReference type="SUPFAM" id="SSF82549">
    <property type="entry name" value="DAK1/DegV-like"/>
    <property type="match status" value="1"/>
</dbReference>
<dbReference type="FunFam" id="3.40.50.10440:FF:000001">
    <property type="entry name" value="Dihydroxyacetone kinase, DhaK subunit"/>
    <property type="match status" value="1"/>
</dbReference>
<comment type="catalytic activity">
    <reaction evidence="10">
        <text>dihydroxyacetone + ATP = dihydroxyacetone phosphate + ADP + H(+)</text>
        <dbReference type="Rhea" id="RHEA:15773"/>
        <dbReference type="ChEBI" id="CHEBI:15378"/>
        <dbReference type="ChEBI" id="CHEBI:16016"/>
        <dbReference type="ChEBI" id="CHEBI:30616"/>
        <dbReference type="ChEBI" id="CHEBI:57642"/>
        <dbReference type="ChEBI" id="CHEBI:456216"/>
        <dbReference type="EC" id="2.7.1.29"/>
    </reaction>
</comment>
<comment type="pathway">
    <text evidence="2">Polyol metabolism; glycerol fermentation; glycerone phosphate from glycerol (oxidative route): step 2/2.</text>
</comment>
<sequence>MSVQSKHFLNTPESLVLDSLEGLCTINPRLALEPQNKIIYTKPHDRSKVALVCGGGSGHEPAHASFVGEGMLTGAVCGLVFASPNPSQVKRGIELVDNDKGTVIIVKNYTGDVLNFGLAKEQYASIHPNKADRIKFVVVGDDVAVGRSQGAIVGRRGLAGTVLVYKIAGALANRGGSLNEVYNISQWIASNVVTIGVSLGHVHVPGTAPPTSHLSDSEFEIGMGIHNESGNRRVSPVPPLHNLIPHLLELLTSTTDHDRSFVPFQGKDDVVVLVNNLGGISELELSGVVAATRKALDACGFGTLRLLSGTFMTSLNMPGFSITLLRLPTEKEKSAPPATLILSLLDEKPDVPGWKWSSGSSPLPLPTQITPPYKQEADAAPLAKLKSLDSNAFLENIKRAAHGLITAEPDITRMDSIGGDGDCGLTLKAGAEGVLAKIDDGTINGDDVVRSMITIATVAEEAMGGTSGALYSIFFSGLAQGLQAQASSFANAEIWGKSLVLALAHLYIYTRARSPSRTLVDPLAAFIEVFQEKSFTSFSEAVKAAGVAAEETKNIEAKAGRSAYLESERLIADQVPDAGAWGIKTILESLQV</sequence>
<comment type="similarity">
    <text evidence="3">Belongs to the dihydroxyacetone kinase (DAK) family.</text>
</comment>
<dbReference type="FunFam" id="3.30.1180.20:FF:000001">
    <property type="entry name" value="Dihydroxyacetone kinase 1"/>
    <property type="match status" value="1"/>
</dbReference>
<dbReference type="PROSITE" id="PS51481">
    <property type="entry name" value="DHAK"/>
    <property type="match status" value="1"/>
</dbReference>
<proteinExistence type="inferred from homology"/>
<evidence type="ECO:0008006" key="17">
    <source>
        <dbReference type="Google" id="ProtNLM"/>
    </source>
</evidence>
<keyword evidence="4" id="KW-0808">Transferase</keyword>
<evidence type="ECO:0000256" key="6">
    <source>
        <dbReference type="ARBA" id="ARBA00022777"/>
    </source>
</evidence>
<dbReference type="GO" id="GO:0005829">
    <property type="term" value="C:cytosol"/>
    <property type="evidence" value="ECO:0007669"/>
    <property type="project" value="TreeGrafter"/>
</dbReference>
<comment type="catalytic activity">
    <reaction evidence="9">
        <text>D-glyceraldehyde + ATP = D-glyceraldehyde 3-phosphate + ADP + H(+)</text>
        <dbReference type="Rhea" id="RHEA:13941"/>
        <dbReference type="ChEBI" id="CHEBI:15378"/>
        <dbReference type="ChEBI" id="CHEBI:17378"/>
        <dbReference type="ChEBI" id="CHEBI:30616"/>
        <dbReference type="ChEBI" id="CHEBI:59776"/>
        <dbReference type="ChEBI" id="CHEBI:456216"/>
        <dbReference type="EC" id="2.7.1.28"/>
    </reaction>
</comment>
<dbReference type="OrthoDB" id="1724672at2759"/>
<organism evidence="15 16">
    <name type="scientific">Laccaria amethystina LaAM-08-1</name>
    <dbReference type="NCBI Taxonomy" id="1095629"/>
    <lineage>
        <taxon>Eukaryota</taxon>
        <taxon>Fungi</taxon>
        <taxon>Dikarya</taxon>
        <taxon>Basidiomycota</taxon>
        <taxon>Agaricomycotina</taxon>
        <taxon>Agaricomycetes</taxon>
        <taxon>Agaricomycetidae</taxon>
        <taxon>Agaricales</taxon>
        <taxon>Agaricineae</taxon>
        <taxon>Hydnangiaceae</taxon>
        <taxon>Laccaria</taxon>
    </lineage>
</organism>
<evidence type="ECO:0000256" key="8">
    <source>
        <dbReference type="ARBA" id="ARBA00022840"/>
    </source>
</evidence>
<dbReference type="Pfam" id="PF02734">
    <property type="entry name" value="Dak2"/>
    <property type="match status" value="1"/>
</dbReference>
<dbReference type="InterPro" id="IPR004007">
    <property type="entry name" value="DhaL_dom"/>
</dbReference>
<dbReference type="SUPFAM" id="SSF101473">
    <property type="entry name" value="DhaL-like"/>
    <property type="match status" value="1"/>
</dbReference>
<evidence type="ECO:0000313" key="15">
    <source>
        <dbReference type="EMBL" id="KIK08865.1"/>
    </source>
</evidence>
<reference evidence="16" key="2">
    <citation type="submission" date="2015-01" db="EMBL/GenBank/DDBJ databases">
        <title>Evolutionary Origins and Diversification of the Mycorrhizal Mutualists.</title>
        <authorList>
            <consortium name="DOE Joint Genome Institute"/>
            <consortium name="Mycorrhizal Genomics Consortium"/>
            <person name="Kohler A."/>
            <person name="Kuo A."/>
            <person name="Nagy L.G."/>
            <person name="Floudas D."/>
            <person name="Copeland A."/>
            <person name="Barry K.W."/>
            <person name="Cichocki N."/>
            <person name="Veneault-Fourrey C."/>
            <person name="LaButti K."/>
            <person name="Lindquist E.A."/>
            <person name="Lipzen A."/>
            <person name="Lundell T."/>
            <person name="Morin E."/>
            <person name="Murat C."/>
            <person name="Riley R."/>
            <person name="Ohm R."/>
            <person name="Sun H."/>
            <person name="Tunlid A."/>
            <person name="Henrissat B."/>
            <person name="Grigoriev I.V."/>
            <person name="Hibbett D.S."/>
            <person name="Martin F."/>
        </authorList>
    </citation>
    <scope>NUCLEOTIDE SEQUENCE [LARGE SCALE GENOMIC DNA]</scope>
    <source>
        <strain evidence="16">LaAM-08-1</strain>
    </source>
</reference>
<dbReference type="STRING" id="1095629.A0A0C9X9E1"/>
<evidence type="ECO:0000256" key="7">
    <source>
        <dbReference type="ARBA" id="ARBA00022798"/>
    </source>
</evidence>
<dbReference type="InterPro" id="IPR004006">
    <property type="entry name" value="DhaK_dom"/>
</dbReference>
<feature type="domain" description="DhaK" evidence="14">
    <location>
        <begin position="11"/>
        <end position="354"/>
    </location>
</feature>
<comment type="function">
    <text evidence="1">Catalyzes both the phosphorylation of dihydroxyacetone and of glyceraldehyde.</text>
</comment>
<dbReference type="GO" id="GO:0050354">
    <property type="term" value="F:triokinase activity"/>
    <property type="evidence" value="ECO:0007669"/>
    <property type="project" value="UniProtKB-EC"/>
</dbReference>
<reference evidence="15 16" key="1">
    <citation type="submission" date="2014-04" db="EMBL/GenBank/DDBJ databases">
        <authorList>
            <consortium name="DOE Joint Genome Institute"/>
            <person name="Kuo A."/>
            <person name="Kohler A."/>
            <person name="Nagy L.G."/>
            <person name="Floudas D."/>
            <person name="Copeland A."/>
            <person name="Barry K.W."/>
            <person name="Cichocki N."/>
            <person name="Veneault-Fourrey C."/>
            <person name="LaButti K."/>
            <person name="Lindquist E.A."/>
            <person name="Lipzen A."/>
            <person name="Lundell T."/>
            <person name="Morin E."/>
            <person name="Murat C."/>
            <person name="Sun H."/>
            <person name="Tunlid A."/>
            <person name="Henrissat B."/>
            <person name="Grigoriev I.V."/>
            <person name="Hibbett D.S."/>
            <person name="Martin F."/>
            <person name="Nordberg H.P."/>
            <person name="Cantor M.N."/>
            <person name="Hua S.X."/>
        </authorList>
    </citation>
    <scope>NUCLEOTIDE SEQUENCE [LARGE SCALE GENOMIC DNA]</scope>
    <source>
        <strain evidence="15 16">LaAM-08-1</strain>
    </source>
</reference>
<feature type="binding site" evidence="12">
    <location>
        <begin position="56"/>
        <end position="59"/>
    </location>
    <ligand>
        <name>substrate</name>
    </ligand>
</feature>
<keyword evidence="6" id="KW-0418">Kinase</keyword>
<evidence type="ECO:0000256" key="4">
    <source>
        <dbReference type="ARBA" id="ARBA00022679"/>
    </source>
</evidence>
<evidence type="ECO:0000256" key="12">
    <source>
        <dbReference type="PIRSR" id="PIRSR612734-2"/>
    </source>
</evidence>
<keyword evidence="5" id="KW-0547">Nucleotide-binding</keyword>
<dbReference type="Gene3D" id="1.25.40.340">
    <property type="match status" value="1"/>
</dbReference>
<dbReference type="NCBIfam" id="TIGR02361">
    <property type="entry name" value="dak_ATP"/>
    <property type="match status" value="1"/>
</dbReference>
<dbReference type="UniPathway" id="UPA00617">
    <property type="reaction ID" value="UER00669"/>
</dbReference>
<dbReference type="Gene3D" id="3.40.50.10440">
    <property type="entry name" value="Dihydroxyacetone kinase, domain 1"/>
    <property type="match status" value="1"/>
</dbReference>
<evidence type="ECO:0000256" key="10">
    <source>
        <dbReference type="ARBA" id="ARBA00048898"/>
    </source>
</evidence>
<dbReference type="Gene3D" id="3.30.1180.20">
    <property type="entry name" value="Dihydroxyacetone kinase, domain 2"/>
    <property type="match status" value="1"/>
</dbReference>
<feature type="binding site" evidence="12">
    <location>
        <position position="107"/>
    </location>
    <ligand>
        <name>substrate</name>
    </ligand>
</feature>
<dbReference type="GO" id="GO:0004371">
    <property type="term" value="F:glycerone kinase activity"/>
    <property type="evidence" value="ECO:0007669"/>
    <property type="project" value="UniProtKB-EC"/>
</dbReference>
<dbReference type="PROSITE" id="PS51480">
    <property type="entry name" value="DHAL"/>
    <property type="match status" value="1"/>
</dbReference>